<dbReference type="InterPro" id="IPR036770">
    <property type="entry name" value="Ankyrin_rpt-contain_sf"/>
</dbReference>
<dbReference type="AlphaFoldDB" id="A0A7S1B8G6"/>
<dbReference type="GO" id="GO:0040029">
    <property type="term" value="P:epigenetic regulation of gene expression"/>
    <property type="evidence" value="ECO:0007669"/>
    <property type="project" value="TreeGrafter"/>
</dbReference>
<dbReference type="GO" id="GO:0000118">
    <property type="term" value="C:histone deacetylase complex"/>
    <property type="evidence" value="ECO:0007669"/>
    <property type="project" value="TreeGrafter"/>
</dbReference>
<evidence type="ECO:0000313" key="4">
    <source>
        <dbReference type="EMBL" id="CAD8878271.1"/>
    </source>
</evidence>
<dbReference type="SUPFAM" id="SSF52768">
    <property type="entry name" value="Arginase/deacetylase"/>
    <property type="match status" value="1"/>
</dbReference>
<name>A0A7S1B8G6_9STRA</name>
<dbReference type="Pfam" id="PF00850">
    <property type="entry name" value="Hist_deacetyl"/>
    <property type="match status" value="1"/>
</dbReference>
<feature type="repeat" description="ANK" evidence="1">
    <location>
        <begin position="96"/>
        <end position="128"/>
    </location>
</feature>
<feature type="compositionally biased region" description="Low complexity" evidence="2">
    <location>
        <begin position="7"/>
        <end position="16"/>
    </location>
</feature>
<dbReference type="GO" id="GO:0004407">
    <property type="term" value="F:histone deacetylase activity"/>
    <property type="evidence" value="ECO:0007669"/>
    <property type="project" value="TreeGrafter"/>
</dbReference>
<sequence>MSANNGDSSSSYDSDSQFGGDAMGGKRYPVHDCCEFEGAPKLRSIIYVRRGYDSDSSGSDSESEKNCNGISDNKPKRVAKAPEYYCPFDLNERDEDENTPIHIAIQNRKLDCVKELLDANVMINKKCDGSSPVHVALSVGSIPEHSKFAEDCLNLLTVHSADLSERDDSLFTPLYLACAYNLPNCVKIILSDQNGSQTLNAKADRIGGRALHACARFGRSFGQSLDSIAKFLIDAGAHVDCANFYGRTPLHLAAASGNWSVARLLLSSGASPNLTDKKGETAATIAHKRGLVPPADISQLRIPGVIPIRDTLLDPPSKTILLCHELCSKHYSCPPIYRGGPDPPPENIRRLEVLINSETGILNSKEFCSCVWETNARRASMADVLKVHEYSYVEKISRICNALPDHPQASFPLDPDTVISKWSFESAMRAAGSVCEAVDKVMSGDFRNAFCAIRPPGHHAGPRGIVSCLNDPEGSHGFCLLNNVAIGAAYARTMYRNDGIKKIAIIDFDVHHGNGTEEIIRNLTPQVETATIETPFASGKIATTRYRPWLDETDVDDVFFASVHGYGARELRPENVPQCGWFYPASGKSCTSAALSEPNSIEKPNVNEFILTQTWARMGMEAQSNCCKIVNVGLELPRPNDIPGMQRIQLRDAYRKKVLPFLYDFDPDIIFISAGFDGHAKDTMNFGYVGMIEDDYEWLTSQLIRVANTCCHGRIVSVLEGGYKIHGGIVSPFARSVGSHVRALLDGGTSREQWDPQDLEWESNYEHTMIAEREKRRVMKQLESSSRKRHRDTTPSSTPVHDGYRDNEKTVKEAILNVPLQESGVENQPQAVTDRSDINDTPNKRKKSSVDYSTVFDEVVDQNTAYLALSTNTTLVTDLSTKFQPEG</sequence>
<proteinExistence type="predicted"/>
<feature type="region of interest" description="Disordered" evidence="2">
    <location>
        <begin position="53"/>
        <end position="74"/>
    </location>
</feature>
<dbReference type="EMBL" id="HBFR01007565">
    <property type="protein sequence ID" value="CAD8878271.1"/>
    <property type="molecule type" value="Transcribed_RNA"/>
</dbReference>
<dbReference type="PANTHER" id="PTHR10625:SF26">
    <property type="entry name" value="HISTONE DEACETYLASE DOMAIN-CONTAINING PROTEIN"/>
    <property type="match status" value="1"/>
</dbReference>
<dbReference type="GO" id="GO:0005737">
    <property type="term" value="C:cytoplasm"/>
    <property type="evidence" value="ECO:0007669"/>
    <property type="project" value="TreeGrafter"/>
</dbReference>
<accession>A0A7S1B8G6</accession>
<dbReference type="CDD" id="cd11599">
    <property type="entry name" value="HDAC_classII_2"/>
    <property type="match status" value="1"/>
</dbReference>
<dbReference type="PROSITE" id="PS50297">
    <property type="entry name" value="ANK_REP_REGION"/>
    <property type="match status" value="1"/>
</dbReference>
<protein>
    <recommendedName>
        <fullName evidence="3">Histone deacetylase domain-containing protein</fullName>
    </recommendedName>
</protein>
<dbReference type="Pfam" id="PF12796">
    <property type="entry name" value="Ank_2"/>
    <property type="match status" value="2"/>
</dbReference>
<feature type="domain" description="Histone deacetylase" evidence="3">
    <location>
        <begin position="345"/>
        <end position="725"/>
    </location>
</feature>
<feature type="compositionally biased region" description="Polar residues" evidence="2">
    <location>
        <begin position="824"/>
        <end position="833"/>
    </location>
</feature>
<dbReference type="SMART" id="SM00248">
    <property type="entry name" value="ANK"/>
    <property type="match status" value="5"/>
</dbReference>
<feature type="region of interest" description="Disordered" evidence="2">
    <location>
        <begin position="780"/>
        <end position="807"/>
    </location>
</feature>
<dbReference type="SUPFAM" id="SSF48403">
    <property type="entry name" value="Ankyrin repeat"/>
    <property type="match status" value="1"/>
</dbReference>
<dbReference type="InterPro" id="IPR023801">
    <property type="entry name" value="His_deacetylse_dom"/>
</dbReference>
<dbReference type="PANTHER" id="PTHR10625">
    <property type="entry name" value="HISTONE DEACETYLASE HDAC1-RELATED"/>
    <property type="match status" value="1"/>
</dbReference>
<feature type="region of interest" description="Disordered" evidence="2">
    <location>
        <begin position="820"/>
        <end position="850"/>
    </location>
</feature>
<evidence type="ECO:0000256" key="2">
    <source>
        <dbReference type="SAM" id="MobiDB-lite"/>
    </source>
</evidence>
<dbReference type="Gene3D" id="1.25.40.20">
    <property type="entry name" value="Ankyrin repeat-containing domain"/>
    <property type="match status" value="2"/>
</dbReference>
<gene>
    <name evidence="4" type="ORF">CHYS00102_LOCUS5455</name>
</gene>
<dbReference type="InterPro" id="IPR002110">
    <property type="entry name" value="Ankyrin_rpt"/>
</dbReference>
<keyword evidence="1" id="KW-0040">ANK repeat</keyword>
<dbReference type="PROSITE" id="PS50088">
    <property type="entry name" value="ANK_REPEAT"/>
    <property type="match status" value="3"/>
</dbReference>
<evidence type="ECO:0000256" key="1">
    <source>
        <dbReference type="PROSITE-ProRule" id="PRU00023"/>
    </source>
</evidence>
<dbReference type="Gene3D" id="3.40.800.20">
    <property type="entry name" value="Histone deacetylase domain"/>
    <property type="match status" value="1"/>
</dbReference>
<dbReference type="InterPro" id="IPR037138">
    <property type="entry name" value="His_deacetylse_dom_sf"/>
</dbReference>
<feature type="repeat" description="ANK" evidence="1">
    <location>
        <begin position="128"/>
        <end position="168"/>
    </location>
</feature>
<evidence type="ECO:0000259" key="3">
    <source>
        <dbReference type="Pfam" id="PF00850"/>
    </source>
</evidence>
<feature type="region of interest" description="Disordered" evidence="2">
    <location>
        <begin position="1"/>
        <end position="23"/>
    </location>
</feature>
<organism evidence="4">
    <name type="scientific">Corethron hystrix</name>
    <dbReference type="NCBI Taxonomy" id="216773"/>
    <lineage>
        <taxon>Eukaryota</taxon>
        <taxon>Sar</taxon>
        <taxon>Stramenopiles</taxon>
        <taxon>Ochrophyta</taxon>
        <taxon>Bacillariophyta</taxon>
        <taxon>Coscinodiscophyceae</taxon>
        <taxon>Corethrophycidae</taxon>
        <taxon>Corethrales</taxon>
        <taxon>Corethraceae</taxon>
        <taxon>Corethron</taxon>
    </lineage>
</organism>
<feature type="repeat" description="ANK" evidence="1">
    <location>
        <begin position="245"/>
        <end position="277"/>
    </location>
</feature>
<dbReference type="InterPro" id="IPR023696">
    <property type="entry name" value="Ureohydrolase_dom_sf"/>
</dbReference>
<reference evidence="4" key="1">
    <citation type="submission" date="2021-01" db="EMBL/GenBank/DDBJ databases">
        <authorList>
            <person name="Corre E."/>
            <person name="Pelletier E."/>
            <person name="Niang G."/>
            <person name="Scheremetjew M."/>
            <person name="Finn R."/>
            <person name="Kale V."/>
            <person name="Holt S."/>
            <person name="Cochrane G."/>
            <person name="Meng A."/>
            <person name="Brown T."/>
            <person name="Cohen L."/>
        </authorList>
    </citation>
    <scope>NUCLEOTIDE SEQUENCE</scope>
    <source>
        <strain evidence="4">308</strain>
    </source>
</reference>